<organism evidence="2 3">
    <name type="scientific">Gordonia phage Buttrmlkdreams</name>
    <dbReference type="NCBI Taxonomy" id="2762390"/>
    <lineage>
        <taxon>Viruses</taxon>
        <taxon>Duplodnaviria</taxon>
        <taxon>Heunggongvirae</taxon>
        <taxon>Uroviricota</taxon>
        <taxon>Caudoviricetes</taxon>
        <taxon>Emalynvirus</taxon>
        <taxon>Emalynvirus troje</taxon>
    </lineage>
</organism>
<evidence type="ECO:0000313" key="3">
    <source>
        <dbReference type="Proteomes" id="UP000515933"/>
    </source>
</evidence>
<keyword evidence="1" id="KW-1133">Transmembrane helix</keyword>
<gene>
    <name evidence="2" type="primary">40</name>
    <name evidence="2" type="ORF">SEA_BUTTRMLKDREAMS_40</name>
</gene>
<sequence length="67" mass="7276">MKESAASSSLLPTLLLVAFVVLKLCGVIAWSWWWVLSPLWIPALLVFATLLIGGIGTAVIALWPKKD</sequence>
<proteinExistence type="predicted"/>
<feature type="transmembrane region" description="Helical" evidence="1">
    <location>
        <begin position="39"/>
        <end position="63"/>
    </location>
</feature>
<dbReference type="EMBL" id="MT776809">
    <property type="protein sequence ID" value="QNJ59470.1"/>
    <property type="molecule type" value="Genomic_DNA"/>
</dbReference>
<reference evidence="2 3" key="1">
    <citation type="submission" date="2020-07" db="EMBL/GenBank/DDBJ databases">
        <authorList>
            <person name="Smith Caldas M."/>
            <person name="Herren C.D."/>
            <person name="Brooke G.M."/>
            <person name="Cabrera L.J."/>
            <person name="Caudill C."/>
            <person name="Ewell K.O."/>
            <person name="Haas C.L."/>
            <person name="Shapland G.L."/>
            <person name="Sitek C.J."/>
            <person name="Thompson J.S."/>
            <person name="Gurney S.M.R."/>
            <person name="Garlena R.A."/>
            <person name="Russell D.A."/>
            <person name="Pope W.H."/>
            <person name="Jacobs-Sera D."/>
            <person name="Hatfull G.F."/>
        </authorList>
    </citation>
    <scope>NUCLEOTIDE SEQUENCE [LARGE SCALE GENOMIC DNA]</scope>
</reference>
<evidence type="ECO:0000256" key="1">
    <source>
        <dbReference type="SAM" id="Phobius"/>
    </source>
</evidence>
<keyword evidence="1" id="KW-0812">Transmembrane</keyword>
<accession>A0A7G8LQE8</accession>
<keyword evidence="1" id="KW-0472">Membrane</keyword>
<evidence type="ECO:0000313" key="2">
    <source>
        <dbReference type="EMBL" id="QNJ59470.1"/>
    </source>
</evidence>
<dbReference type="Proteomes" id="UP000515933">
    <property type="component" value="Segment"/>
</dbReference>
<name>A0A7G8LQE8_9CAUD</name>
<protein>
    <submittedName>
        <fullName evidence="2">Uncharacterized protein</fullName>
    </submittedName>
</protein>
<feature type="transmembrane region" description="Helical" evidence="1">
    <location>
        <begin position="12"/>
        <end position="33"/>
    </location>
</feature>